<dbReference type="InterPro" id="IPR051487">
    <property type="entry name" value="Ser/Thr_Proteases_Immune/Dev"/>
</dbReference>
<dbReference type="Proteomes" id="UP000069272">
    <property type="component" value="Chromosome 2L"/>
</dbReference>
<evidence type="ECO:0000313" key="12">
    <source>
        <dbReference type="Proteomes" id="UP000069272"/>
    </source>
</evidence>
<feature type="region of interest" description="Disordered" evidence="9">
    <location>
        <begin position="346"/>
        <end position="380"/>
    </location>
</feature>
<feature type="signal peptide" evidence="10">
    <location>
        <begin position="1"/>
        <end position="25"/>
    </location>
</feature>
<accession>A0A182F2E8</accession>
<dbReference type="RefSeq" id="XP_035796189.1">
    <property type="nucleotide sequence ID" value="XM_035940296.1"/>
</dbReference>
<keyword evidence="3" id="KW-0399">Innate immunity</keyword>
<dbReference type="KEGG" id="aali:118468947"/>
<dbReference type="VEuPathDB" id="VectorBase:AALB20_029787"/>
<comment type="subcellular location">
    <subcellularLocation>
        <location evidence="1">Secreted</location>
    </subcellularLocation>
</comment>
<evidence type="ECO:0000256" key="4">
    <source>
        <dbReference type="ARBA" id="ARBA00022729"/>
    </source>
</evidence>
<dbReference type="SUPFAM" id="SSF50494">
    <property type="entry name" value="Trypsin-like serine proteases"/>
    <property type="match status" value="1"/>
</dbReference>
<sequence>MATHRIAWLLFLLLQIGFLCPPSTGAPLLNAENCDPARGVLLAPEDCGQFHNQLNNATARICCPVFQNEPTCGKVSRFDATAVIYDSRETHLDQFPWATIIMPRWQWQISCSGSLINRHFVLSAAHCFQATMRLGNRPQQYKAVFGEWDFLTDEDCKYVRGELVCNGPLQHRPIARVFNHPLYDHWADQFLHDIALLQLERPIDYGSHIGPVCLPSYSSVMPDIAGRNYTATGWGKTRTWGGLRRKIKVSMVARNVSACARAYGIKSLEVAQVQLCVGGQPWKDVCHGDSGGALMHRGDADRWTQVGIISFGSKECGKPLPGVYTNLARYTDWIQASIETMAMADGQEMETTSTTEVTSSTTNEDTSDSEATSQSDEVVS</sequence>
<evidence type="ECO:0000256" key="5">
    <source>
        <dbReference type="ARBA" id="ARBA00022859"/>
    </source>
</evidence>
<dbReference type="VEuPathDB" id="VectorBase:AALB000629"/>
<evidence type="ECO:0000256" key="1">
    <source>
        <dbReference type="ARBA" id="ARBA00004613"/>
    </source>
</evidence>
<evidence type="ECO:0000256" key="2">
    <source>
        <dbReference type="ARBA" id="ARBA00022525"/>
    </source>
</evidence>
<dbReference type="InterPro" id="IPR018114">
    <property type="entry name" value="TRYPSIN_HIS"/>
</dbReference>
<feature type="compositionally biased region" description="Low complexity" evidence="9">
    <location>
        <begin position="350"/>
        <end position="373"/>
    </location>
</feature>
<keyword evidence="4 10" id="KW-0732">Signal</keyword>
<protein>
    <submittedName>
        <fullName evidence="11">Uncharacterized protein</fullName>
    </submittedName>
</protein>
<dbReference type="InterPro" id="IPR001254">
    <property type="entry name" value="Trypsin_dom"/>
</dbReference>
<dbReference type="SMART" id="SM00020">
    <property type="entry name" value="Tryp_SPc"/>
    <property type="match status" value="1"/>
</dbReference>
<dbReference type="FunFam" id="2.40.10.10:FF:000028">
    <property type="entry name" value="Serine protease easter"/>
    <property type="match status" value="1"/>
</dbReference>
<dbReference type="PRINTS" id="PR00722">
    <property type="entry name" value="CHYMOTRYPSIN"/>
</dbReference>
<reference evidence="11" key="2">
    <citation type="submission" date="2022-08" db="UniProtKB">
        <authorList>
            <consortium name="EnsemblMetazoa"/>
        </authorList>
    </citation>
    <scope>IDENTIFICATION</scope>
    <source>
        <strain evidence="11">STECLA/ALBI9_A</strain>
    </source>
</reference>
<dbReference type="PROSITE" id="PS00134">
    <property type="entry name" value="TRYPSIN_HIS"/>
    <property type="match status" value="1"/>
</dbReference>
<dbReference type="InterPro" id="IPR001314">
    <property type="entry name" value="Peptidase_S1A"/>
</dbReference>
<dbReference type="OrthoDB" id="9981647at2759"/>
<evidence type="ECO:0000256" key="6">
    <source>
        <dbReference type="ARBA" id="ARBA00023157"/>
    </source>
</evidence>
<keyword evidence="6" id="KW-1015">Disulfide bond</keyword>
<keyword evidence="7" id="KW-0325">Glycoprotein</keyword>
<comment type="similarity">
    <text evidence="8">Belongs to the peptidase S1 family. CLIP subfamily.</text>
</comment>
<dbReference type="PROSITE" id="PS00135">
    <property type="entry name" value="TRYPSIN_SER"/>
    <property type="match status" value="1"/>
</dbReference>
<keyword evidence="2" id="KW-0964">Secreted</keyword>
<feature type="chain" id="PRO_5044236774" evidence="10">
    <location>
        <begin position="26"/>
        <end position="380"/>
    </location>
</feature>
<dbReference type="GO" id="GO:0045087">
    <property type="term" value="P:innate immune response"/>
    <property type="evidence" value="ECO:0007669"/>
    <property type="project" value="UniProtKB-KW"/>
</dbReference>
<dbReference type="InterPro" id="IPR033116">
    <property type="entry name" value="TRYPSIN_SER"/>
</dbReference>
<evidence type="ECO:0000256" key="3">
    <source>
        <dbReference type="ARBA" id="ARBA00022588"/>
    </source>
</evidence>
<dbReference type="EnsemblMetazoa" id="AALB000629-RA">
    <property type="protein sequence ID" value="AALB000629-PA"/>
    <property type="gene ID" value="AALB000629"/>
</dbReference>
<dbReference type="CDD" id="cd00190">
    <property type="entry name" value="Tryp_SPc"/>
    <property type="match status" value="1"/>
</dbReference>
<evidence type="ECO:0000256" key="10">
    <source>
        <dbReference type="SAM" id="SignalP"/>
    </source>
</evidence>
<name>A0A182F2E8_ANOAL</name>
<dbReference type="InterPro" id="IPR043504">
    <property type="entry name" value="Peptidase_S1_PA_chymotrypsin"/>
</dbReference>
<dbReference type="InterPro" id="IPR009003">
    <property type="entry name" value="Peptidase_S1_PA"/>
</dbReference>
<evidence type="ECO:0000256" key="8">
    <source>
        <dbReference type="ARBA" id="ARBA00024195"/>
    </source>
</evidence>
<dbReference type="GO" id="GO:0004252">
    <property type="term" value="F:serine-type endopeptidase activity"/>
    <property type="evidence" value="ECO:0007669"/>
    <property type="project" value="InterPro"/>
</dbReference>
<evidence type="ECO:0000313" key="11">
    <source>
        <dbReference type="EnsemblMetazoa" id="AALB000629-PA"/>
    </source>
</evidence>
<dbReference type="PANTHER" id="PTHR24256">
    <property type="entry name" value="TRYPTASE-RELATED"/>
    <property type="match status" value="1"/>
</dbReference>
<organism evidence="11 12">
    <name type="scientific">Anopheles albimanus</name>
    <name type="common">New world malaria mosquito</name>
    <dbReference type="NCBI Taxonomy" id="7167"/>
    <lineage>
        <taxon>Eukaryota</taxon>
        <taxon>Metazoa</taxon>
        <taxon>Ecdysozoa</taxon>
        <taxon>Arthropoda</taxon>
        <taxon>Hexapoda</taxon>
        <taxon>Insecta</taxon>
        <taxon>Pterygota</taxon>
        <taxon>Neoptera</taxon>
        <taxon>Endopterygota</taxon>
        <taxon>Diptera</taxon>
        <taxon>Nematocera</taxon>
        <taxon>Culicoidea</taxon>
        <taxon>Culicidae</taxon>
        <taxon>Anophelinae</taxon>
        <taxon>Anopheles</taxon>
    </lineage>
</organism>
<evidence type="ECO:0000256" key="7">
    <source>
        <dbReference type="ARBA" id="ARBA00023180"/>
    </source>
</evidence>
<dbReference type="GeneID" id="118468947"/>
<dbReference type="STRING" id="7167.A0A182F2E8"/>
<dbReference type="GO" id="GO:0006508">
    <property type="term" value="P:proteolysis"/>
    <property type="evidence" value="ECO:0007669"/>
    <property type="project" value="InterPro"/>
</dbReference>
<dbReference type="Pfam" id="PF00089">
    <property type="entry name" value="Trypsin"/>
    <property type="match status" value="1"/>
</dbReference>
<evidence type="ECO:0000256" key="9">
    <source>
        <dbReference type="SAM" id="MobiDB-lite"/>
    </source>
</evidence>
<proteinExistence type="inferred from homology"/>
<keyword evidence="5" id="KW-0391">Immunity</keyword>
<keyword evidence="12" id="KW-1185">Reference proteome</keyword>
<reference evidence="11 12" key="1">
    <citation type="journal article" date="2017" name="G3 (Bethesda)">
        <title>The Physical Genome Mapping of Anopheles albimanus Corrected Scaffold Misassemblies and Identified Interarm Rearrangements in Genus Anopheles.</title>
        <authorList>
            <person name="Artemov G.N."/>
            <person name="Peery A.N."/>
            <person name="Jiang X."/>
            <person name="Tu Z."/>
            <person name="Stegniy V.N."/>
            <person name="Sharakhova M.V."/>
            <person name="Sharakhov I.V."/>
        </authorList>
    </citation>
    <scope>NUCLEOTIDE SEQUENCE [LARGE SCALE GENOMIC DNA]</scope>
    <source>
        <strain evidence="11 12">ALBI9_A</strain>
    </source>
</reference>
<dbReference type="PROSITE" id="PS50240">
    <property type="entry name" value="TRYPSIN_DOM"/>
    <property type="match status" value="1"/>
</dbReference>
<dbReference type="GO" id="GO:0005576">
    <property type="term" value="C:extracellular region"/>
    <property type="evidence" value="ECO:0007669"/>
    <property type="project" value="UniProtKB-SubCell"/>
</dbReference>
<dbReference type="AlphaFoldDB" id="A0A182F2E8"/>
<dbReference type="Gene3D" id="2.40.10.10">
    <property type="entry name" value="Trypsin-like serine proteases"/>
    <property type="match status" value="2"/>
</dbReference>